<dbReference type="GO" id="GO:0043916">
    <property type="term" value="F:DNA-7-methylguanine glycosylase activity"/>
    <property type="evidence" value="ECO:0007669"/>
    <property type="project" value="TreeGrafter"/>
</dbReference>
<evidence type="ECO:0000259" key="6">
    <source>
        <dbReference type="SMART" id="SM00478"/>
    </source>
</evidence>
<dbReference type="Gene3D" id="1.10.1670.40">
    <property type="match status" value="1"/>
</dbReference>
<name>A0A5S5AM86_9FIRM</name>
<keyword evidence="4" id="KW-0227">DNA damage</keyword>
<comment type="caution">
    <text evidence="7">The sequence shown here is derived from an EMBL/GenBank/DDBJ whole genome shotgun (WGS) entry which is preliminary data.</text>
</comment>
<dbReference type="AlphaFoldDB" id="A0A5S5AM86"/>
<evidence type="ECO:0000256" key="3">
    <source>
        <dbReference type="ARBA" id="ARBA00012000"/>
    </source>
</evidence>
<dbReference type="Pfam" id="PF00730">
    <property type="entry name" value="HhH-GPD"/>
    <property type="match status" value="1"/>
</dbReference>
<dbReference type="GO" id="GO:0032131">
    <property type="term" value="F:alkylated DNA binding"/>
    <property type="evidence" value="ECO:0007669"/>
    <property type="project" value="TreeGrafter"/>
</dbReference>
<dbReference type="GO" id="GO:0005737">
    <property type="term" value="C:cytoplasm"/>
    <property type="evidence" value="ECO:0007669"/>
    <property type="project" value="TreeGrafter"/>
</dbReference>
<dbReference type="SUPFAM" id="SSF48150">
    <property type="entry name" value="DNA-glycosylase"/>
    <property type="match status" value="1"/>
</dbReference>
<dbReference type="PANTHER" id="PTHR43003:SF5">
    <property type="entry name" value="DNA-3-METHYLADENINE GLYCOSYLASE"/>
    <property type="match status" value="1"/>
</dbReference>
<dbReference type="InterPro" id="IPR051912">
    <property type="entry name" value="Alkylbase_DNA_Glycosylase/TA"/>
</dbReference>
<dbReference type="EMBL" id="VNHO01000018">
    <property type="protein sequence ID" value="TYP52464.1"/>
    <property type="molecule type" value="Genomic_DNA"/>
</dbReference>
<sequence length="218" mass="24914">MIPHKKILRFKKDDPALKALSKADEKMAYLVQLIGDYSLELEEEYFQSLVQSIVGQQLSMKAADTIWRRLQELCGEVTPGRILSLKEDELRSAGLSKKKIEYIKDLSEKVLSGILDLNKIDSMTDEKVIDALVRVKGIGRWTAEMFLIFSLGRPDVFSVADLGLQKAVKWLYGLSDWPDKKFLIECSQRWKPYRTAASLYLWEAINRGIVDGKDGVRE</sequence>
<dbReference type="EC" id="3.2.2.21" evidence="3"/>
<dbReference type="GO" id="GO:0008725">
    <property type="term" value="F:DNA-3-methyladenine glycosylase activity"/>
    <property type="evidence" value="ECO:0007669"/>
    <property type="project" value="TreeGrafter"/>
</dbReference>
<evidence type="ECO:0000256" key="5">
    <source>
        <dbReference type="ARBA" id="ARBA00023204"/>
    </source>
</evidence>
<dbReference type="PANTHER" id="PTHR43003">
    <property type="entry name" value="DNA-3-METHYLADENINE GLYCOSYLASE"/>
    <property type="match status" value="1"/>
</dbReference>
<dbReference type="Proteomes" id="UP000322294">
    <property type="component" value="Unassembled WGS sequence"/>
</dbReference>
<reference evidence="7 8" key="1">
    <citation type="submission" date="2019-07" db="EMBL/GenBank/DDBJ databases">
        <title>Genomic Encyclopedia of Type Strains, Phase I: the one thousand microbial genomes (KMG-I) project.</title>
        <authorList>
            <person name="Kyrpides N."/>
        </authorList>
    </citation>
    <scope>NUCLEOTIDE SEQUENCE [LARGE SCALE GENOMIC DNA]</scope>
    <source>
        <strain evidence="7 8">DSM 16647</strain>
    </source>
</reference>
<evidence type="ECO:0000256" key="2">
    <source>
        <dbReference type="ARBA" id="ARBA00010817"/>
    </source>
</evidence>
<comment type="catalytic activity">
    <reaction evidence="1">
        <text>Hydrolysis of alkylated DNA, releasing 3-methyladenine, 3-methylguanine, 7-methylguanine and 7-methyladenine.</text>
        <dbReference type="EC" id="3.2.2.21"/>
    </reaction>
</comment>
<keyword evidence="5" id="KW-0234">DNA repair</keyword>
<dbReference type="FunFam" id="1.10.340.30:FF:000004">
    <property type="entry name" value="DNA-3-methyladenine glycosylase II"/>
    <property type="match status" value="1"/>
</dbReference>
<dbReference type="OrthoDB" id="9785929at2"/>
<proteinExistence type="inferred from homology"/>
<dbReference type="GO" id="GO:0006285">
    <property type="term" value="P:base-excision repair, AP site formation"/>
    <property type="evidence" value="ECO:0007669"/>
    <property type="project" value="TreeGrafter"/>
</dbReference>
<dbReference type="Gene3D" id="1.10.340.30">
    <property type="entry name" value="Hypothetical protein, domain 2"/>
    <property type="match status" value="1"/>
</dbReference>
<comment type="similarity">
    <text evidence="2">Belongs to the alkylbase DNA glycosidase AlkA family.</text>
</comment>
<protein>
    <recommendedName>
        <fullName evidence="3">DNA-3-methyladenine glycosylase II</fullName>
        <ecNumber evidence="3">3.2.2.21</ecNumber>
    </recommendedName>
</protein>
<dbReference type="GO" id="GO:0032993">
    <property type="term" value="C:protein-DNA complex"/>
    <property type="evidence" value="ECO:0007669"/>
    <property type="project" value="TreeGrafter"/>
</dbReference>
<dbReference type="InterPro" id="IPR011257">
    <property type="entry name" value="DNA_glycosylase"/>
</dbReference>
<evidence type="ECO:0000313" key="8">
    <source>
        <dbReference type="Proteomes" id="UP000322294"/>
    </source>
</evidence>
<gene>
    <name evidence="7" type="ORF">LZ11_01731</name>
</gene>
<organism evidence="7 8">
    <name type="scientific">Thermosediminibacter litoriperuensis</name>
    <dbReference type="NCBI Taxonomy" id="291989"/>
    <lineage>
        <taxon>Bacteria</taxon>
        <taxon>Bacillati</taxon>
        <taxon>Bacillota</taxon>
        <taxon>Clostridia</taxon>
        <taxon>Thermosediminibacterales</taxon>
        <taxon>Thermosediminibacteraceae</taxon>
        <taxon>Thermosediminibacter</taxon>
    </lineage>
</organism>
<evidence type="ECO:0000256" key="1">
    <source>
        <dbReference type="ARBA" id="ARBA00000086"/>
    </source>
</evidence>
<dbReference type="InterPro" id="IPR003265">
    <property type="entry name" value="HhH-GPD_domain"/>
</dbReference>
<dbReference type="RefSeq" id="WP_148867455.1">
    <property type="nucleotide sequence ID" value="NZ_VNHO01000018.1"/>
</dbReference>
<dbReference type="CDD" id="cd00056">
    <property type="entry name" value="ENDO3c"/>
    <property type="match status" value="1"/>
</dbReference>
<dbReference type="GO" id="GO:0006307">
    <property type="term" value="P:DNA alkylation repair"/>
    <property type="evidence" value="ECO:0007669"/>
    <property type="project" value="TreeGrafter"/>
</dbReference>
<evidence type="ECO:0000313" key="7">
    <source>
        <dbReference type="EMBL" id="TYP52464.1"/>
    </source>
</evidence>
<dbReference type="SMART" id="SM00478">
    <property type="entry name" value="ENDO3c"/>
    <property type="match status" value="1"/>
</dbReference>
<keyword evidence="8" id="KW-1185">Reference proteome</keyword>
<accession>A0A5S5AM86</accession>
<feature type="domain" description="HhH-GPD" evidence="6">
    <location>
        <begin position="54"/>
        <end position="205"/>
    </location>
</feature>
<evidence type="ECO:0000256" key="4">
    <source>
        <dbReference type="ARBA" id="ARBA00022763"/>
    </source>
</evidence>